<dbReference type="PANTHER" id="PTHR43312:SF1">
    <property type="entry name" value="NADP-DEPENDENT OXIDOREDUCTASE DOMAIN-CONTAINING PROTEIN"/>
    <property type="match status" value="1"/>
</dbReference>
<accession>A0A382E5U9</accession>
<dbReference type="AlphaFoldDB" id="A0A382E5U9"/>
<dbReference type="Gene3D" id="3.20.20.100">
    <property type="entry name" value="NADP-dependent oxidoreductase domain"/>
    <property type="match status" value="1"/>
</dbReference>
<gene>
    <name evidence="2" type="ORF">METZ01_LOCUS198932</name>
</gene>
<dbReference type="Pfam" id="PF00248">
    <property type="entry name" value="Aldo_ket_red"/>
    <property type="match status" value="1"/>
</dbReference>
<dbReference type="InterPro" id="IPR023210">
    <property type="entry name" value="NADP_OxRdtase_dom"/>
</dbReference>
<proteinExistence type="predicted"/>
<dbReference type="SUPFAM" id="SSF51430">
    <property type="entry name" value="NAD(P)-linked oxidoreductase"/>
    <property type="match status" value="1"/>
</dbReference>
<dbReference type="InterPro" id="IPR036812">
    <property type="entry name" value="NAD(P)_OxRdtase_dom_sf"/>
</dbReference>
<organism evidence="2">
    <name type="scientific">marine metagenome</name>
    <dbReference type="NCBI Taxonomy" id="408172"/>
    <lineage>
        <taxon>unclassified sequences</taxon>
        <taxon>metagenomes</taxon>
        <taxon>ecological metagenomes</taxon>
    </lineage>
</organism>
<evidence type="ECO:0000313" key="2">
    <source>
        <dbReference type="EMBL" id="SVB46078.1"/>
    </source>
</evidence>
<feature type="domain" description="NADP-dependent oxidoreductase" evidence="1">
    <location>
        <begin position="71"/>
        <end position="298"/>
    </location>
</feature>
<name>A0A382E5U9_9ZZZZ</name>
<evidence type="ECO:0000259" key="1">
    <source>
        <dbReference type="Pfam" id="PF00248"/>
    </source>
</evidence>
<sequence length="307" mass="34808">MITKFQPTRRDFLVRAAVLAATLPRPLKISAQETLPTRTIPVSGESIPVVGFGSTQSVLESPAEGTEPIEKVVRTLKRYGGRVVDTSPRTEAIDREFGQVLQDPEFKDRLFLATKINTIGELSGIGQMRDTQRLFGQRTLDLVQVESLRDLKVHWPNLRSWKDSGEARYIGVTVSNNANHDALESFMRTESPDFVHINYSVIETQAEKRLLPLAHDRGMAVLTNRPFMNGTYFGRVTGRNLPDWANEFDCESWAQFSLKYVLGNPTVTCVLTETTNPDHMEENIRAAFGRLPDQPMKRRMRELVKEF</sequence>
<reference evidence="2" key="1">
    <citation type="submission" date="2018-05" db="EMBL/GenBank/DDBJ databases">
        <authorList>
            <person name="Lanie J.A."/>
            <person name="Ng W.-L."/>
            <person name="Kazmierczak K.M."/>
            <person name="Andrzejewski T.M."/>
            <person name="Davidsen T.M."/>
            <person name="Wayne K.J."/>
            <person name="Tettelin H."/>
            <person name="Glass J.I."/>
            <person name="Rusch D."/>
            <person name="Podicherti R."/>
            <person name="Tsui H.-C.T."/>
            <person name="Winkler M.E."/>
        </authorList>
    </citation>
    <scope>NUCLEOTIDE SEQUENCE</scope>
</reference>
<protein>
    <recommendedName>
        <fullName evidence="1">NADP-dependent oxidoreductase domain-containing protein</fullName>
    </recommendedName>
</protein>
<dbReference type="InterPro" id="IPR053135">
    <property type="entry name" value="AKR2_Oxidoreductase"/>
</dbReference>
<dbReference type="EMBL" id="UINC01042866">
    <property type="protein sequence ID" value="SVB46078.1"/>
    <property type="molecule type" value="Genomic_DNA"/>
</dbReference>
<dbReference type="PANTHER" id="PTHR43312">
    <property type="entry name" value="D-THREO-ALDOSE 1-DEHYDROGENASE"/>
    <property type="match status" value="1"/>
</dbReference>